<dbReference type="OrthoDB" id="3450745at2759"/>
<evidence type="ECO:0000313" key="2">
    <source>
        <dbReference type="EMBL" id="PSR84011.1"/>
    </source>
</evidence>
<dbReference type="InterPro" id="IPR023393">
    <property type="entry name" value="START-like_dom_sf"/>
</dbReference>
<dbReference type="AlphaFoldDB" id="A0A2T3A6X0"/>
<organism evidence="2 3">
    <name type="scientific">Coniella lustricola</name>
    <dbReference type="NCBI Taxonomy" id="2025994"/>
    <lineage>
        <taxon>Eukaryota</taxon>
        <taxon>Fungi</taxon>
        <taxon>Dikarya</taxon>
        <taxon>Ascomycota</taxon>
        <taxon>Pezizomycotina</taxon>
        <taxon>Sordariomycetes</taxon>
        <taxon>Sordariomycetidae</taxon>
        <taxon>Diaporthales</taxon>
        <taxon>Schizoparmaceae</taxon>
        <taxon>Coniella</taxon>
    </lineage>
</organism>
<feature type="signal peptide" evidence="1">
    <location>
        <begin position="1"/>
        <end position="18"/>
    </location>
</feature>
<feature type="chain" id="PRO_5015616817" evidence="1">
    <location>
        <begin position="19"/>
        <end position="209"/>
    </location>
</feature>
<evidence type="ECO:0000256" key="1">
    <source>
        <dbReference type="SAM" id="SignalP"/>
    </source>
</evidence>
<gene>
    <name evidence="2" type="ORF">BD289DRAFT_434888</name>
</gene>
<accession>A0A2T3A6X0</accession>
<protein>
    <submittedName>
        <fullName evidence="2">Uncharacterized protein</fullName>
    </submittedName>
</protein>
<proteinExistence type="predicted"/>
<dbReference type="Proteomes" id="UP000241462">
    <property type="component" value="Unassembled WGS sequence"/>
</dbReference>
<keyword evidence="3" id="KW-1185">Reference proteome</keyword>
<evidence type="ECO:0000313" key="3">
    <source>
        <dbReference type="Proteomes" id="UP000241462"/>
    </source>
</evidence>
<dbReference type="InParanoid" id="A0A2T3A6X0"/>
<name>A0A2T3A6X0_9PEZI</name>
<sequence length="209" mass="22764">MKIAVIWSLTAMIASVCSESLRVSGCSSTSSLPCECSAGTDYWESVTTEVIGASAEDVGNLINDFFNCGWLGAVPYKTKGQDNTVGAIRTSQFETLIGEYDVSEKLIEYEIESDGSFIQRFEQLSSTIPLKYHTGNGSFSGYWVTLQGKYIFEAETLVVWSIYACETGHARNFALFHEGALKNATSILQAQNKLKGITVGPVSAQNFTT</sequence>
<keyword evidence="1" id="KW-0732">Signal</keyword>
<dbReference type="Gene3D" id="3.30.530.20">
    <property type="match status" value="1"/>
</dbReference>
<reference evidence="2 3" key="1">
    <citation type="journal article" date="2018" name="Mycol. Prog.">
        <title>Coniella lustricola, a new species from submerged detritus.</title>
        <authorList>
            <person name="Raudabaugh D.B."/>
            <person name="Iturriaga T."/>
            <person name="Carver A."/>
            <person name="Mondo S."/>
            <person name="Pangilinan J."/>
            <person name="Lipzen A."/>
            <person name="He G."/>
            <person name="Amirebrahimi M."/>
            <person name="Grigoriev I.V."/>
            <person name="Miller A.N."/>
        </authorList>
    </citation>
    <scope>NUCLEOTIDE SEQUENCE [LARGE SCALE GENOMIC DNA]</scope>
    <source>
        <strain evidence="2 3">B22-T-1</strain>
    </source>
</reference>
<dbReference type="EMBL" id="KZ678450">
    <property type="protein sequence ID" value="PSR84011.1"/>
    <property type="molecule type" value="Genomic_DNA"/>
</dbReference>